<evidence type="ECO:0000313" key="10">
    <source>
        <dbReference type="EMBL" id="GAV52509.1"/>
    </source>
</evidence>
<gene>
    <name evidence="10" type="ORF">ZYGR_0AG05000</name>
</gene>
<evidence type="ECO:0000259" key="9">
    <source>
        <dbReference type="Pfam" id="PF25812"/>
    </source>
</evidence>
<feature type="compositionally biased region" description="Low complexity" evidence="8">
    <location>
        <begin position="11"/>
        <end position="28"/>
    </location>
</feature>
<dbReference type="Pfam" id="PF25812">
    <property type="entry name" value="RAD24_helical"/>
    <property type="match status" value="1"/>
</dbReference>
<keyword evidence="6" id="KW-0539">Nucleus</keyword>
<dbReference type="GO" id="GO:0033314">
    <property type="term" value="P:mitotic DNA replication checkpoint signaling"/>
    <property type="evidence" value="ECO:0007669"/>
    <property type="project" value="TreeGrafter"/>
</dbReference>
<dbReference type="PANTHER" id="PTHR12172">
    <property type="entry name" value="CELL CYCLE CHECKPOINT PROTEIN RAD17"/>
    <property type="match status" value="1"/>
</dbReference>
<keyword evidence="4" id="KW-0227">DNA damage</keyword>
<evidence type="ECO:0000313" key="11">
    <source>
        <dbReference type="Proteomes" id="UP000187013"/>
    </source>
</evidence>
<dbReference type="GO" id="GO:0003682">
    <property type="term" value="F:chromatin binding"/>
    <property type="evidence" value="ECO:0007669"/>
    <property type="project" value="TreeGrafter"/>
</dbReference>
<dbReference type="InterPro" id="IPR004582">
    <property type="entry name" value="Checkpoint_prot_Rad17_Rad24"/>
</dbReference>
<dbReference type="AlphaFoldDB" id="A0A1Q3A9S4"/>
<evidence type="ECO:0000256" key="5">
    <source>
        <dbReference type="ARBA" id="ARBA00022840"/>
    </source>
</evidence>
<evidence type="ECO:0000256" key="4">
    <source>
        <dbReference type="ARBA" id="ARBA00022763"/>
    </source>
</evidence>
<dbReference type="SUPFAM" id="SSF52540">
    <property type="entry name" value="P-loop containing nucleoside triphosphate hydrolases"/>
    <property type="match status" value="1"/>
</dbReference>
<evidence type="ECO:0000256" key="6">
    <source>
        <dbReference type="ARBA" id="ARBA00023242"/>
    </source>
</evidence>
<dbReference type="Proteomes" id="UP000187013">
    <property type="component" value="Unassembled WGS sequence"/>
</dbReference>
<dbReference type="GO" id="GO:0005524">
    <property type="term" value="F:ATP binding"/>
    <property type="evidence" value="ECO:0007669"/>
    <property type="project" value="UniProtKB-KW"/>
</dbReference>
<evidence type="ECO:0000256" key="1">
    <source>
        <dbReference type="ARBA" id="ARBA00004123"/>
    </source>
</evidence>
<proteinExistence type="inferred from homology"/>
<dbReference type="GO" id="GO:0005634">
    <property type="term" value="C:nucleus"/>
    <property type="evidence" value="ECO:0007669"/>
    <property type="project" value="UniProtKB-SubCell"/>
</dbReference>
<comment type="subcellular location">
    <subcellularLocation>
        <location evidence="1">Nucleus</location>
    </subcellularLocation>
</comment>
<feature type="domain" description="Checkpoint protein RAD24-like helical bundle" evidence="9">
    <location>
        <begin position="307"/>
        <end position="415"/>
    </location>
</feature>
<evidence type="ECO:0000256" key="7">
    <source>
        <dbReference type="ARBA" id="ARBA00023306"/>
    </source>
</evidence>
<evidence type="ECO:0000256" key="8">
    <source>
        <dbReference type="SAM" id="MobiDB-lite"/>
    </source>
</evidence>
<organism evidence="10 11">
    <name type="scientific">Zygosaccharomyces rouxii</name>
    <dbReference type="NCBI Taxonomy" id="4956"/>
    <lineage>
        <taxon>Eukaryota</taxon>
        <taxon>Fungi</taxon>
        <taxon>Dikarya</taxon>
        <taxon>Ascomycota</taxon>
        <taxon>Saccharomycotina</taxon>
        <taxon>Saccharomycetes</taxon>
        <taxon>Saccharomycetales</taxon>
        <taxon>Saccharomycetaceae</taxon>
        <taxon>Zygosaccharomyces</taxon>
    </lineage>
</organism>
<dbReference type="EMBL" id="BDGX01000033">
    <property type="protein sequence ID" value="GAV52509.1"/>
    <property type="molecule type" value="Genomic_DNA"/>
</dbReference>
<keyword evidence="3" id="KW-0547">Nucleotide-binding</keyword>
<dbReference type="OrthoDB" id="10265971at2759"/>
<keyword evidence="7" id="KW-0131">Cell cycle</keyword>
<dbReference type="Gene3D" id="3.40.50.300">
    <property type="entry name" value="P-loop containing nucleotide triphosphate hydrolases"/>
    <property type="match status" value="1"/>
</dbReference>
<dbReference type="GO" id="GO:0003689">
    <property type="term" value="F:DNA clamp loader activity"/>
    <property type="evidence" value="ECO:0007669"/>
    <property type="project" value="TreeGrafter"/>
</dbReference>
<dbReference type="GO" id="GO:0000077">
    <property type="term" value="P:DNA damage checkpoint signaling"/>
    <property type="evidence" value="ECO:0007669"/>
    <property type="project" value="TreeGrafter"/>
</dbReference>
<protein>
    <recommendedName>
        <fullName evidence="9">Checkpoint protein RAD24-like helical bundle domain-containing protein</fullName>
    </recommendedName>
</protein>
<dbReference type="Pfam" id="PF03215">
    <property type="entry name" value="Rad17"/>
    <property type="match status" value="1"/>
</dbReference>
<evidence type="ECO:0000256" key="2">
    <source>
        <dbReference type="ARBA" id="ARBA00006168"/>
    </source>
</evidence>
<accession>A0A1Q3A9S4</accession>
<sequence>MVKNKPPTIQRSLSELSSRISSLSPSKRVLQEREESSSQDEVGEPWYIKYAPKKLEEVAIHKRKLQDVCVILESMLKNSPHGIDDEPRILLMTGPSGCSKSTVIYKLAEELVPKYRGGGFQMLRSERKGSHVVEFVETDNFQDFIVEAKYRRGPNLSVILVEDLPNIFHSDTRHAFQKSLLEWLYLPEVGLPPLVLCITECSLGNENSQGFGVDYNFTAESVLSREILSHPKLARIKFNPINATLMKKHLRFMCQENRKLLVQNGRWTAKDSVIDQLASTTGDIRSAIANLQYWATSSLDVPLDTREESLTYFHTIGKILHGSRECDDNEMINQLTLNSKSHLANDNFRLGLLENYNLVNGGQIPLPTVCEIVDSLSQSDSLGINSESIEFASRKVRSQLGSVTKTHTSHKANFP</sequence>
<name>A0A1Q3A9S4_ZYGRO</name>
<dbReference type="InterPro" id="IPR057927">
    <property type="entry name" value="RAD24-like_helical"/>
</dbReference>
<dbReference type="GO" id="GO:0006281">
    <property type="term" value="P:DNA repair"/>
    <property type="evidence" value="ECO:0007669"/>
    <property type="project" value="InterPro"/>
</dbReference>
<dbReference type="PANTHER" id="PTHR12172:SF0">
    <property type="entry name" value="CELL CYCLE CHECKPOINT PROTEIN RAD17"/>
    <property type="match status" value="1"/>
</dbReference>
<comment type="caution">
    <text evidence="10">The sequence shown here is derived from an EMBL/GenBank/DDBJ whole genome shotgun (WGS) entry which is preliminary data.</text>
</comment>
<evidence type="ECO:0000256" key="3">
    <source>
        <dbReference type="ARBA" id="ARBA00022741"/>
    </source>
</evidence>
<keyword evidence="5" id="KW-0067">ATP-binding</keyword>
<feature type="region of interest" description="Disordered" evidence="8">
    <location>
        <begin position="1"/>
        <end position="37"/>
    </location>
</feature>
<comment type="similarity">
    <text evidence="2">Belongs to the rad17/RAD24 family.</text>
</comment>
<dbReference type="InterPro" id="IPR027417">
    <property type="entry name" value="P-loop_NTPase"/>
</dbReference>
<reference evidence="10 11" key="1">
    <citation type="submission" date="2016-08" db="EMBL/GenBank/DDBJ databases">
        <title>Draft genome sequence of allopolyploid Zygosaccharomyces rouxii.</title>
        <authorList>
            <person name="Watanabe J."/>
            <person name="Uehara K."/>
            <person name="Mogi Y."/>
            <person name="Tsukioka Y."/>
        </authorList>
    </citation>
    <scope>NUCLEOTIDE SEQUENCE [LARGE SCALE GENOMIC DNA]</scope>
    <source>
        <strain evidence="10 11">NBRC 110957</strain>
    </source>
</reference>